<name>A0A6C1EH55_SACPS</name>
<dbReference type="PANTHER" id="PTHR28094:SF1">
    <property type="entry name" value="MEIOTICALLY UP-REGULATED GENE 113 PROTEIN"/>
    <property type="match status" value="1"/>
</dbReference>
<dbReference type="PANTHER" id="PTHR28094">
    <property type="entry name" value="MEIOTICALLY UP-REGULATED GENE 113 PROTEIN"/>
    <property type="match status" value="1"/>
</dbReference>
<accession>A0A6C1EH55</accession>
<dbReference type="AlphaFoldDB" id="A0A6C1EH55"/>
<sequence>MVNGKKKKQWVDNDFILCKIGMTRRKTVDSRLLEWQNTCKHSIINLTPEKVDKLYQLKLQSKSKNERPKKGLHISLSNLQKKMEKLFIDDKCDSPKPRYSKLQPSRFRSYKDGGYFIDGKGSMKLSDIENAIHRFLWKKYGKGLVYCYGCDPTGKKRHTEWFNVPVLELPSVLTTIDSFCRKGECPLR</sequence>
<protein>
    <recommendedName>
        <fullName evidence="3">YPL034W-like protein</fullName>
    </recommendedName>
</protein>
<proteinExistence type="predicted"/>
<dbReference type="InterPro" id="IPR053006">
    <property type="entry name" value="Meiosis_regulatory"/>
</dbReference>
<dbReference type="Proteomes" id="UP000501346">
    <property type="component" value="Chromosome SeXVI"/>
</dbReference>
<evidence type="ECO:0000313" key="1">
    <source>
        <dbReference type="EMBL" id="QID88395.1"/>
    </source>
</evidence>
<keyword evidence="2" id="KW-1185">Reference proteome</keyword>
<dbReference type="OrthoDB" id="4074785at2759"/>
<evidence type="ECO:0000313" key="2">
    <source>
        <dbReference type="Proteomes" id="UP000501346"/>
    </source>
</evidence>
<organism evidence="1 2">
    <name type="scientific">Saccharomyces pastorianus</name>
    <name type="common">Lager yeast</name>
    <name type="synonym">Saccharomyces cerevisiae x Saccharomyces eubayanus</name>
    <dbReference type="NCBI Taxonomy" id="27292"/>
    <lineage>
        <taxon>Eukaryota</taxon>
        <taxon>Fungi</taxon>
        <taxon>Dikarya</taxon>
        <taxon>Ascomycota</taxon>
        <taxon>Saccharomycotina</taxon>
        <taxon>Saccharomycetes</taxon>
        <taxon>Saccharomycetales</taxon>
        <taxon>Saccharomycetaceae</taxon>
        <taxon>Saccharomyces</taxon>
    </lineage>
</organism>
<evidence type="ECO:0008006" key="3">
    <source>
        <dbReference type="Google" id="ProtNLM"/>
    </source>
</evidence>
<gene>
    <name evidence="1" type="ORF">GRS66_011108</name>
</gene>
<dbReference type="EMBL" id="CP049013">
    <property type="protein sequence ID" value="QID88395.1"/>
    <property type="molecule type" value="Genomic_DNA"/>
</dbReference>
<reference evidence="1 2" key="1">
    <citation type="journal article" date="2019" name="BMC Genomics">
        <title>Chromosome level assembly and comparative genome analysis confirm lager-brewing yeasts originated from a single hybridization.</title>
        <authorList>
            <person name="Salazar A.N."/>
            <person name="Gorter de Vries A.R."/>
            <person name="van den Broek M."/>
            <person name="Brouwers N."/>
            <person name="de la Torre Cortes P."/>
            <person name="Kuijpers N.G.A."/>
            <person name="Daran J.G."/>
            <person name="Abeel T."/>
        </authorList>
    </citation>
    <scope>NUCLEOTIDE SEQUENCE [LARGE SCALE GENOMIC DNA]</scope>
    <source>
        <strain evidence="1 2">CBS 1483</strain>
    </source>
</reference>